<dbReference type="InterPro" id="IPR002110">
    <property type="entry name" value="Ankyrin_rpt"/>
</dbReference>
<dbReference type="EMBL" id="CAUJNA010000180">
    <property type="protein sequence ID" value="CAJ1373219.1"/>
    <property type="molecule type" value="Genomic_DNA"/>
</dbReference>
<dbReference type="Pfam" id="PF12796">
    <property type="entry name" value="Ank_2"/>
    <property type="match status" value="1"/>
</dbReference>
<keyword evidence="1" id="KW-0677">Repeat</keyword>
<dbReference type="InterPro" id="IPR050889">
    <property type="entry name" value="Dendritic_Spine_Reg/Scaffold"/>
</dbReference>
<name>A0AA36HQ26_9DINO</name>
<organism evidence="4 5">
    <name type="scientific">Effrenium voratum</name>
    <dbReference type="NCBI Taxonomy" id="2562239"/>
    <lineage>
        <taxon>Eukaryota</taxon>
        <taxon>Sar</taxon>
        <taxon>Alveolata</taxon>
        <taxon>Dinophyceae</taxon>
        <taxon>Suessiales</taxon>
        <taxon>Symbiodiniaceae</taxon>
        <taxon>Effrenium</taxon>
    </lineage>
</organism>
<dbReference type="AlphaFoldDB" id="A0AA36HQ26"/>
<evidence type="ECO:0000256" key="3">
    <source>
        <dbReference type="PROSITE-ProRule" id="PRU00023"/>
    </source>
</evidence>
<dbReference type="PROSITE" id="PS50088">
    <property type="entry name" value="ANK_REPEAT"/>
    <property type="match status" value="2"/>
</dbReference>
<dbReference type="SUPFAM" id="SSF48403">
    <property type="entry name" value="Ankyrin repeat"/>
    <property type="match status" value="1"/>
</dbReference>
<keyword evidence="2 3" id="KW-0040">ANK repeat</keyword>
<keyword evidence="5" id="KW-1185">Reference proteome</keyword>
<accession>A0AA36HQ26</accession>
<evidence type="ECO:0000313" key="5">
    <source>
        <dbReference type="Proteomes" id="UP001178507"/>
    </source>
</evidence>
<evidence type="ECO:0000256" key="2">
    <source>
        <dbReference type="ARBA" id="ARBA00023043"/>
    </source>
</evidence>
<dbReference type="PROSITE" id="PS50297">
    <property type="entry name" value="ANK_REP_REGION"/>
    <property type="match status" value="2"/>
</dbReference>
<evidence type="ECO:0000313" key="4">
    <source>
        <dbReference type="EMBL" id="CAJ1373219.1"/>
    </source>
</evidence>
<dbReference type="InterPro" id="IPR036770">
    <property type="entry name" value="Ankyrin_rpt-contain_sf"/>
</dbReference>
<dbReference type="PANTHER" id="PTHR24166:SF48">
    <property type="entry name" value="PROTEIN VAPYRIN"/>
    <property type="match status" value="1"/>
</dbReference>
<dbReference type="PRINTS" id="PR01415">
    <property type="entry name" value="ANKYRIN"/>
</dbReference>
<dbReference type="SMART" id="SM00248">
    <property type="entry name" value="ANK"/>
    <property type="match status" value="2"/>
</dbReference>
<gene>
    <name evidence="4" type="ORF">EVOR1521_LOCUS3103</name>
</gene>
<protein>
    <submittedName>
        <fullName evidence="4">Uncharacterized protein</fullName>
    </submittedName>
</protein>
<dbReference type="PANTHER" id="PTHR24166">
    <property type="entry name" value="ROLLING PEBBLES, ISOFORM B"/>
    <property type="match status" value="1"/>
</dbReference>
<dbReference type="Gene3D" id="1.25.40.20">
    <property type="entry name" value="Ankyrin repeat-containing domain"/>
    <property type="match status" value="1"/>
</dbReference>
<feature type="repeat" description="ANK" evidence="3">
    <location>
        <begin position="47"/>
        <end position="79"/>
    </location>
</feature>
<proteinExistence type="predicted"/>
<comment type="caution">
    <text evidence="4">The sequence shown here is derived from an EMBL/GenBank/DDBJ whole genome shotgun (WGS) entry which is preliminary data.</text>
</comment>
<feature type="repeat" description="ANK" evidence="3">
    <location>
        <begin position="97"/>
        <end position="129"/>
    </location>
</feature>
<reference evidence="4" key="1">
    <citation type="submission" date="2023-08" db="EMBL/GenBank/DDBJ databases">
        <authorList>
            <person name="Chen Y."/>
            <person name="Shah S."/>
            <person name="Dougan E. K."/>
            <person name="Thang M."/>
            <person name="Chan C."/>
        </authorList>
    </citation>
    <scope>NUCLEOTIDE SEQUENCE</scope>
</reference>
<sequence length="219" mass="23630">MAAQLFLGASRGDVGLVRTALRRRDASPDTVAVTCKCMLHEDSCVCLGYSPLHCAAQAGSAGCVELLLNAKADSSVRCRRIRFGVLRGDEVAVVTVDQLSPLQVAVSCGHLEVTELLLSRGADVLQRAKEPPEDAVSLAAWAGQSHLHGILREAARDQAWKLAAGAGSCAARPESFCLEGSERLMQNPRLLALRNRILARQEKREERSPRREAALPDRA</sequence>
<evidence type="ECO:0000256" key="1">
    <source>
        <dbReference type="ARBA" id="ARBA00022737"/>
    </source>
</evidence>
<dbReference type="Proteomes" id="UP001178507">
    <property type="component" value="Unassembled WGS sequence"/>
</dbReference>